<comment type="caution">
    <text evidence="1">The sequence shown here is derived from an EMBL/GenBank/DDBJ whole genome shotgun (WGS) entry which is preliminary data.</text>
</comment>
<sequence>MPREKFAFASAGTKSTHNSVCVARNTEDFNQEEGLRRKLRRQLQPDCDNEWTSRAEKFEKALDDESLKDLAEPAAPPVPKLEQVHRATYAVNEAQPTYPEVLVCIQKTRNGKSGADDGISAEMLQCLTWSGIREMTKIDERIHDS</sequence>
<accession>A0ABR1ER10</accession>
<reference evidence="1 2" key="1">
    <citation type="submission" date="2023-08" db="EMBL/GenBank/DDBJ databases">
        <title>A Necator americanus chromosomal reference genome.</title>
        <authorList>
            <person name="Ilik V."/>
            <person name="Petrzelkova K.J."/>
            <person name="Pardy F."/>
            <person name="Fuh T."/>
            <person name="Niatou-Singa F.S."/>
            <person name="Gouil Q."/>
            <person name="Baker L."/>
            <person name="Ritchie M.E."/>
            <person name="Jex A.R."/>
            <person name="Gazzola D."/>
            <person name="Li H."/>
            <person name="Toshio Fujiwara R."/>
            <person name="Zhan B."/>
            <person name="Aroian R.V."/>
            <person name="Pafco B."/>
            <person name="Schwarz E.M."/>
        </authorList>
    </citation>
    <scope>NUCLEOTIDE SEQUENCE [LARGE SCALE GENOMIC DNA]</scope>
    <source>
        <strain evidence="1 2">Aroian</strain>
        <tissue evidence="1">Whole animal</tissue>
    </source>
</reference>
<proteinExistence type="predicted"/>
<evidence type="ECO:0000313" key="1">
    <source>
        <dbReference type="EMBL" id="KAK6764880.1"/>
    </source>
</evidence>
<protein>
    <submittedName>
        <fullName evidence="1">Uncharacterized protein</fullName>
    </submittedName>
</protein>
<organism evidence="1 2">
    <name type="scientific">Necator americanus</name>
    <name type="common">Human hookworm</name>
    <dbReference type="NCBI Taxonomy" id="51031"/>
    <lineage>
        <taxon>Eukaryota</taxon>
        <taxon>Metazoa</taxon>
        <taxon>Ecdysozoa</taxon>
        <taxon>Nematoda</taxon>
        <taxon>Chromadorea</taxon>
        <taxon>Rhabditida</taxon>
        <taxon>Rhabditina</taxon>
        <taxon>Rhabditomorpha</taxon>
        <taxon>Strongyloidea</taxon>
        <taxon>Ancylostomatidae</taxon>
        <taxon>Bunostominae</taxon>
        <taxon>Necator</taxon>
    </lineage>
</organism>
<dbReference type="Proteomes" id="UP001303046">
    <property type="component" value="Unassembled WGS sequence"/>
</dbReference>
<evidence type="ECO:0000313" key="2">
    <source>
        <dbReference type="Proteomes" id="UP001303046"/>
    </source>
</evidence>
<keyword evidence="2" id="KW-1185">Reference proteome</keyword>
<gene>
    <name evidence="1" type="primary">Necator_chrX.g25158</name>
    <name evidence="1" type="ORF">RB195_024992</name>
</gene>
<dbReference type="EMBL" id="JAVFWL010000006">
    <property type="protein sequence ID" value="KAK6764880.1"/>
    <property type="molecule type" value="Genomic_DNA"/>
</dbReference>
<name>A0ABR1ER10_NECAM</name>